<evidence type="ECO:0000256" key="11">
    <source>
        <dbReference type="ARBA" id="ARBA00037312"/>
    </source>
</evidence>
<dbReference type="EMBL" id="JAVRQU010000005">
    <property type="protein sequence ID" value="KAK5702727.1"/>
    <property type="molecule type" value="Genomic_DNA"/>
</dbReference>
<evidence type="ECO:0000256" key="15">
    <source>
        <dbReference type="ARBA" id="ARBA00048766"/>
    </source>
</evidence>
<evidence type="ECO:0000256" key="16">
    <source>
        <dbReference type="RuleBase" id="RU361169"/>
    </source>
</evidence>
<evidence type="ECO:0000256" key="1">
    <source>
        <dbReference type="ARBA" id="ARBA00004613"/>
    </source>
</evidence>
<gene>
    <name evidence="18" type="ORF">LTR97_003673</name>
</gene>
<evidence type="ECO:0000256" key="17">
    <source>
        <dbReference type="SAM" id="SignalP"/>
    </source>
</evidence>
<protein>
    <recommendedName>
        <fullName evidence="12">galacturonan 1,4-alpha-galacturonidase</fullName>
        <ecNumber evidence="12">3.2.1.67</ecNumber>
    </recommendedName>
    <alternativeName>
        <fullName evidence="13">Galacturan 1,4-alpha-galacturonidase C</fullName>
    </alternativeName>
    <alternativeName>
        <fullName evidence="14">Poly(1,4-alpha-D-galacturonide)galacturonohydrolase C</fullName>
    </alternativeName>
</protein>
<dbReference type="AlphaFoldDB" id="A0AAN7VTE4"/>
<evidence type="ECO:0000256" key="4">
    <source>
        <dbReference type="ARBA" id="ARBA00022729"/>
    </source>
</evidence>
<evidence type="ECO:0000256" key="6">
    <source>
        <dbReference type="ARBA" id="ARBA00022801"/>
    </source>
</evidence>
<keyword evidence="10" id="KW-0961">Cell wall biogenesis/degradation</keyword>
<comment type="catalytic activity">
    <reaction evidence="15">
        <text>[(1-&gt;4)-alpha-D-galacturonosyl](n) + H2O = alpha-D-galacturonate + [(1-&gt;4)-alpha-D-galacturonosyl](n-1)</text>
        <dbReference type="Rhea" id="RHEA:14117"/>
        <dbReference type="Rhea" id="RHEA-COMP:14570"/>
        <dbReference type="Rhea" id="RHEA-COMP:14572"/>
        <dbReference type="ChEBI" id="CHEBI:15377"/>
        <dbReference type="ChEBI" id="CHEBI:58658"/>
        <dbReference type="ChEBI" id="CHEBI:140523"/>
        <dbReference type="EC" id="3.2.1.67"/>
    </reaction>
</comment>
<keyword evidence="5" id="KW-0677">Repeat</keyword>
<evidence type="ECO:0000256" key="12">
    <source>
        <dbReference type="ARBA" id="ARBA00038933"/>
    </source>
</evidence>
<keyword evidence="3" id="KW-0964">Secreted</keyword>
<dbReference type="PANTHER" id="PTHR31736:SF11">
    <property type="entry name" value="EXOPOLYGALACTURONASE C-RELATED"/>
    <property type="match status" value="1"/>
</dbReference>
<evidence type="ECO:0000256" key="8">
    <source>
        <dbReference type="ARBA" id="ARBA00023180"/>
    </source>
</evidence>
<evidence type="ECO:0000256" key="2">
    <source>
        <dbReference type="ARBA" id="ARBA00008834"/>
    </source>
</evidence>
<dbReference type="InterPro" id="IPR011050">
    <property type="entry name" value="Pectin_lyase_fold/virulence"/>
</dbReference>
<dbReference type="GO" id="GO:0005576">
    <property type="term" value="C:extracellular region"/>
    <property type="evidence" value="ECO:0007669"/>
    <property type="project" value="UniProtKB-SubCell"/>
</dbReference>
<keyword evidence="6 16" id="KW-0378">Hydrolase</keyword>
<dbReference type="Proteomes" id="UP001310594">
    <property type="component" value="Unassembled WGS sequence"/>
</dbReference>
<comment type="subcellular location">
    <subcellularLocation>
        <location evidence="1">Secreted</location>
    </subcellularLocation>
</comment>
<accession>A0AAN7VTE4</accession>
<evidence type="ECO:0000256" key="13">
    <source>
        <dbReference type="ARBA" id="ARBA00041474"/>
    </source>
</evidence>
<evidence type="ECO:0000256" key="10">
    <source>
        <dbReference type="ARBA" id="ARBA00023316"/>
    </source>
</evidence>
<dbReference type="SUPFAM" id="SSF51126">
    <property type="entry name" value="Pectin lyase-like"/>
    <property type="match status" value="1"/>
</dbReference>
<feature type="chain" id="PRO_5042977558" description="galacturonan 1,4-alpha-galacturonidase" evidence="17">
    <location>
        <begin position="19"/>
        <end position="430"/>
    </location>
</feature>
<organism evidence="18 19">
    <name type="scientific">Elasticomyces elasticus</name>
    <dbReference type="NCBI Taxonomy" id="574655"/>
    <lineage>
        <taxon>Eukaryota</taxon>
        <taxon>Fungi</taxon>
        <taxon>Dikarya</taxon>
        <taxon>Ascomycota</taxon>
        <taxon>Pezizomycotina</taxon>
        <taxon>Dothideomycetes</taxon>
        <taxon>Dothideomycetidae</taxon>
        <taxon>Mycosphaerellales</taxon>
        <taxon>Teratosphaeriaceae</taxon>
        <taxon>Elasticomyces</taxon>
    </lineage>
</organism>
<dbReference type="Gene3D" id="2.160.20.10">
    <property type="entry name" value="Single-stranded right-handed beta-helix, Pectin lyase-like"/>
    <property type="match status" value="1"/>
</dbReference>
<feature type="signal peptide" evidence="17">
    <location>
        <begin position="1"/>
        <end position="18"/>
    </location>
</feature>
<dbReference type="PANTHER" id="PTHR31736">
    <property type="match status" value="1"/>
</dbReference>
<dbReference type="EC" id="3.2.1.67" evidence="12"/>
<proteinExistence type="inferred from homology"/>
<dbReference type="InterPro" id="IPR012334">
    <property type="entry name" value="Pectin_lyas_fold"/>
</dbReference>
<comment type="similarity">
    <text evidence="2 16">Belongs to the glycosyl hydrolase 28 family.</text>
</comment>
<keyword evidence="4 17" id="KW-0732">Signal</keyword>
<comment type="caution">
    <text evidence="18">The sequence shown here is derived from an EMBL/GenBank/DDBJ whole genome shotgun (WGS) entry which is preliminary data.</text>
</comment>
<keyword evidence="8" id="KW-0325">Glycoprotein</keyword>
<sequence length="430" mass="46338">MLSPAASAFVLLTTAVAAFQTCVVPFGGPGIDDSDAVRALLSNCSSDSEIVFSSCTTYNISTPIDFGNLSNVTISILGNLDLPTSIPYVQSLVNATAKQRLSWFTIAGTDVVLQGSQNPAEGFMYPHGEQWWIAAQYVTPLGGLPLRPHGFSINVNRTTIRYMKVSKPIAWNFALSGSDYVVHDNWIDASYDLNTPNVFPFNTDGYDVKGPNFTFHNNHVFNGDDCVAVNNGAHDVYITDMICEGGHGISLSGTDDISNITFNNITSRNSLYATRFKSSLDSQGNVSDVHWQNIYVLNATFPVFATSVYFDQNTNRGKTPGVYPANSTATFISNFSWVNVSGTINDMYPGDGSCTTDPCWYHVANATNTAGVTLQLLNGTASGVHLGNINLMPIDGKGVSNTYCDPNSFVDGTADLGIVCADGPYQVNYK</sequence>
<evidence type="ECO:0000313" key="18">
    <source>
        <dbReference type="EMBL" id="KAK5702727.1"/>
    </source>
</evidence>
<evidence type="ECO:0000256" key="3">
    <source>
        <dbReference type="ARBA" id="ARBA00022525"/>
    </source>
</evidence>
<name>A0AAN7VTE4_9PEZI</name>
<evidence type="ECO:0000256" key="14">
    <source>
        <dbReference type="ARBA" id="ARBA00042262"/>
    </source>
</evidence>
<dbReference type="InterPro" id="IPR000743">
    <property type="entry name" value="Glyco_hydro_28"/>
</dbReference>
<evidence type="ECO:0000256" key="5">
    <source>
        <dbReference type="ARBA" id="ARBA00022737"/>
    </source>
</evidence>
<dbReference type="GO" id="GO:0071555">
    <property type="term" value="P:cell wall organization"/>
    <property type="evidence" value="ECO:0007669"/>
    <property type="project" value="UniProtKB-KW"/>
</dbReference>
<evidence type="ECO:0000256" key="7">
    <source>
        <dbReference type="ARBA" id="ARBA00023157"/>
    </source>
</evidence>
<evidence type="ECO:0000313" key="19">
    <source>
        <dbReference type="Proteomes" id="UP001310594"/>
    </source>
</evidence>
<reference evidence="18" key="1">
    <citation type="submission" date="2023-08" db="EMBL/GenBank/DDBJ databases">
        <title>Black Yeasts Isolated from many extreme environments.</title>
        <authorList>
            <person name="Coleine C."/>
            <person name="Stajich J.E."/>
            <person name="Selbmann L."/>
        </authorList>
    </citation>
    <scope>NUCLEOTIDE SEQUENCE</scope>
    <source>
        <strain evidence="18">CCFEE 5810</strain>
    </source>
</reference>
<dbReference type="GO" id="GO:0004650">
    <property type="term" value="F:polygalacturonase activity"/>
    <property type="evidence" value="ECO:0007669"/>
    <property type="project" value="InterPro"/>
</dbReference>
<dbReference type="GO" id="GO:0047911">
    <property type="term" value="F:galacturan 1,4-alpha-galacturonidase activity"/>
    <property type="evidence" value="ECO:0007669"/>
    <property type="project" value="UniProtKB-EC"/>
</dbReference>
<keyword evidence="9 16" id="KW-0326">Glycosidase</keyword>
<dbReference type="GO" id="GO:0005975">
    <property type="term" value="P:carbohydrate metabolic process"/>
    <property type="evidence" value="ECO:0007669"/>
    <property type="project" value="InterPro"/>
</dbReference>
<keyword evidence="7" id="KW-1015">Disulfide bond</keyword>
<evidence type="ECO:0000256" key="9">
    <source>
        <dbReference type="ARBA" id="ARBA00023295"/>
    </source>
</evidence>
<dbReference type="Pfam" id="PF00295">
    <property type="entry name" value="Glyco_hydro_28"/>
    <property type="match status" value="1"/>
</dbReference>
<comment type="function">
    <text evidence="11">Specific in hydrolyzing the terminal glycosidic bond of polygalacturonic acid and oligogalacturonates.</text>
</comment>